<evidence type="ECO:0000313" key="1">
    <source>
        <dbReference type="EMBL" id="PIN06531.1"/>
    </source>
</evidence>
<dbReference type="FunFam" id="3.10.280.10:FF:000006">
    <property type="entry name" value="Mitochondrial glycoprotein, expressed"/>
    <property type="match status" value="1"/>
</dbReference>
<organism evidence="1 2">
    <name type="scientific">Handroanthus impetiginosus</name>
    <dbReference type="NCBI Taxonomy" id="429701"/>
    <lineage>
        <taxon>Eukaryota</taxon>
        <taxon>Viridiplantae</taxon>
        <taxon>Streptophyta</taxon>
        <taxon>Embryophyta</taxon>
        <taxon>Tracheophyta</taxon>
        <taxon>Spermatophyta</taxon>
        <taxon>Magnoliopsida</taxon>
        <taxon>eudicotyledons</taxon>
        <taxon>Gunneridae</taxon>
        <taxon>Pentapetalae</taxon>
        <taxon>asterids</taxon>
        <taxon>lamiids</taxon>
        <taxon>Lamiales</taxon>
        <taxon>Bignoniaceae</taxon>
        <taxon>Crescentiina</taxon>
        <taxon>Tabebuia alliance</taxon>
        <taxon>Handroanthus</taxon>
    </lineage>
</organism>
<dbReference type="Gene3D" id="3.10.280.10">
    <property type="entry name" value="Mitochondrial glycoprotein"/>
    <property type="match status" value="1"/>
</dbReference>
<dbReference type="Pfam" id="PF02330">
    <property type="entry name" value="MAM33"/>
    <property type="match status" value="1"/>
</dbReference>
<proteinExistence type="predicted"/>
<dbReference type="AlphaFoldDB" id="A0A2G9GMK8"/>
<sequence>MPRATPVLRRARKAIQDLDLLKILGSELNHELSSMRYQDEKVGSFGDFVLEWDSSRSQDVLLRKKSSSGEEVAVSALLGRETFQGDGRLLREALMKICVKKPGMSSILQFDCVASNRDSELDFFIHNAYYIPSSSSLGSLIYRGPVFSDLDPSLQVELMRYLTARGIEENFANSLLLYLHKKEQGQYTSWLQKLRDMIAEDE</sequence>
<reference evidence="2" key="1">
    <citation type="journal article" date="2018" name="Gigascience">
        <title>Genome assembly of the Pink Ipe (Handroanthus impetiginosus, Bignoniaceae), a highly valued, ecologically keystone Neotropical timber forest tree.</title>
        <authorList>
            <person name="Silva-Junior O.B."/>
            <person name="Grattapaglia D."/>
            <person name="Novaes E."/>
            <person name="Collevatti R.G."/>
        </authorList>
    </citation>
    <scope>NUCLEOTIDE SEQUENCE [LARGE SCALE GENOMIC DNA]</scope>
    <source>
        <strain evidence="2">cv. UFG-1</strain>
    </source>
</reference>
<accession>A0A2G9GMK8</accession>
<dbReference type="GO" id="GO:0005759">
    <property type="term" value="C:mitochondrial matrix"/>
    <property type="evidence" value="ECO:0007669"/>
    <property type="project" value="InterPro"/>
</dbReference>
<dbReference type="OrthoDB" id="278212at2759"/>
<evidence type="ECO:0000313" key="2">
    <source>
        <dbReference type="Proteomes" id="UP000231279"/>
    </source>
</evidence>
<comment type="caution">
    <text evidence="1">The sequence shown here is derived from an EMBL/GenBank/DDBJ whole genome shotgun (WGS) entry which is preliminary data.</text>
</comment>
<gene>
    <name evidence="1" type="ORF">CDL12_20921</name>
</gene>
<dbReference type="PANTHER" id="PTHR10826">
    <property type="entry name" value="COMPLEMENT COMPONENT 1"/>
    <property type="match status" value="1"/>
</dbReference>
<dbReference type="Proteomes" id="UP000231279">
    <property type="component" value="Unassembled WGS sequence"/>
</dbReference>
<dbReference type="PANTHER" id="PTHR10826:SF1">
    <property type="entry name" value="COMPLEMENT COMPONENT 1 Q SUBCOMPONENT-BINDING PROTEIN, MITOCHONDRIAL"/>
    <property type="match status" value="1"/>
</dbReference>
<protein>
    <recommendedName>
        <fullName evidence="3">Mitochondrial glycoprotein</fullName>
    </recommendedName>
</protein>
<dbReference type="InterPro" id="IPR003428">
    <property type="entry name" value="MAM33"/>
</dbReference>
<keyword evidence="2" id="KW-1185">Reference proteome</keyword>
<dbReference type="EMBL" id="NKXS01004392">
    <property type="protein sequence ID" value="PIN06531.1"/>
    <property type="molecule type" value="Genomic_DNA"/>
</dbReference>
<evidence type="ECO:0008006" key="3">
    <source>
        <dbReference type="Google" id="ProtNLM"/>
    </source>
</evidence>
<name>A0A2G9GMK8_9LAMI</name>
<dbReference type="SUPFAM" id="SSF54529">
    <property type="entry name" value="Mitochondrial glycoprotein MAM33-like"/>
    <property type="match status" value="1"/>
</dbReference>
<dbReference type="InterPro" id="IPR036561">
    <property type="entry name" value="MAM33_sf"/>
</dbReference>